<dbReference type="SFLD" id="SFLDS00001">
    <property type="entry name" value="Enolase"/>
    <property type="match status" value="1"/>
</dbReference>
<keyword evidence="1" id="KW-0456">Lyase</keyword>
<evidence type="ECO:0000259" key="2">
    <source>
        <dbReference type="SMART" id="SM00922"/>
    </source>
</evidence>
<dbReference type="SFLD" id="SFLDG00179">
    <property type="entry name" value="mandelate_racemase"/>
    <property type="match status" value="1"/>
</dbReference>
<dbReference type="AlphaFoldDB" id="A0A931MFU9"/>
<accession>A0A931MFU9</accession>
<dbReference type="GO" id="GO:0016829">
    <property type="term" value="F:lyase activity"/>
    <property type="evidence" value="ECO:0007669"/>
    <property type="project" value="UniProtKB-KW"/>
</dbReference>
<dbReference type="PROSITE" id="PS00909">
    <property type="entry name" value="MR_MLE_2"/>
    <property type="match status" value="1"/>
</dbReference>
<dbReference type="InterPro" id="IPR029065">
    <property type="entry name" value="Enolase_C-like"/>
</dbReference>
<evidence type="ECO:0000256" key="1">
    <source>
        <dbReference type="ARBA" id="ARBA00023239"/>
    </source>
</evidence>
<reference evidence="3" key="1">
    <citation type="submission" date="2020-11" db="EMBL/GenBank/DDBJ databases">
        <title>Bacterial whole genome sequence for Caenimonas sp. DR4.4.</title>
        <authorList>
            <person name="Le V."/>
            <person name="Ko S.-R."/>
            <person name="Ahn C.-Y."/>
            <person name="Oh H.-M."/>
        </authorList>
    </citation>
    <scope>NUCLEOTIDE SEQUENCE</scope>
    <source>
        <strain evidence="3">DR4.4</strain>
    </source>
</reference>
<dbReference type="SUPFAM" id="SSF51604">
    <property type="entry name" value="Enolase C-terminal domain-like"/>
    <property type="match status" value="1"/>
</dbReference>
<organism evidence="3 4">
    <name type="scientific">Caenimonas aquaedulcis</name>
    <dbReference type="NCBI Taxonomy" id="2793270"/>
    <lineage>
        <taxon>Bacteria</taxon>
        <taxon>Pseudomonadati</taxon>
        <taxon>Pseudomonadota</taxon>
        <taxon>Betaproteobacteria</taxon>
        <taxon>Burkholderiales</taxon>
        <taxon>Comamonadaceae</taxon>
        <taxon>Caenimonas</taxon>
    </lineage>
</organism>
<dbReference type="PANTHER" id="PTHR48080">
    <property type="entry name" value="D-GALACTONATE DEHYDRATASE-RELATED"/>
    <property type="match status" value="1"/>
</dbReference>
<comment type="caution">
    <text evidence="3">The sequence shown here is derived from an EMBL/GenBank/DDBJ whole genome shotgun (WGS) entry which is preliminary data.</text>
</comment>
<evidence type="ECO:0000313" key="4">
    <source>
        <dbReference type="Proteomes" id="UP000651050"/>
    </source>
</evidence>
<dbReference type="InterPro" id="IPR013342">
    <property type="entry name" value="Mandelate_racemase_C"/>
</dbReference>
<dbReference type="InterPro" id="IPR013341">
    <property type="entry name" value="Mandelate_racemase_N_dom"/>
</dbReference>
<dbReference type="Gene3D" id="3.20.20.120">
    <property type="entry name" value="Enolase-like C-terminal domain"/>
    <property type="match status" value="1"/>
</dbReference>
<evidence type="ECO:0000313" key="3">
    <source>
        <dbReference type="EMBL" id="MBG9387558.1"/>
    </source>
</evidence>
<dbReference type="SUPFAM" id="SSF54826">
    <property type="entry name" value="Enolase N-terminal domain-like"/>
    <property type="match status" value="1"/>
</dbReference>
<dbReference type="PANTHER" id="PTHR48080:SF2">
    <property type="entry name" value="D-GALACTONATE DEHYDRATASE"/>
    <property type="match status" value="1"/>
</dbReference>
<dbReference type="InterPro" id="IPR036849">
    <property type="entry name" value="Enolase-like_C_sf"/>
</dbReference>
<feature type="domain" description="Mandelate racemase/muconate lactonizing enzyme C-terminal" evidence="2">
    <location>
        <begin position="158"/>
        <end position="252"/>
    </location>
</feature>
<dbReference type="SMART" id="SM00922">
    <property type="entry name" value="MR_MLE"/>
    <property type="match status" value="1"/>
</dbReference>
<dbReference type="GO" id="GO:0009063">
    <property type="term" value="P:amino acid catabolic process"/>
    <property type="evidence" value="ECO:0007669"/>
    <property type="project" value="InterPro"/>
</dbReference>
<dbReference type="CDD" id="cd03316">
    <property type="entry name" value="MR_like"/>
    <property type="match status" value="1"/>
</dbReference>
<sequence>MPALPPAAIHPVKLEAFVFRCPISTPVKTSFGTMHDRPALFVRAQDEDGAVGWGEVWCNFPSCGAEHRARLLDTVMAPLLLSRAYASPAEAFRFLSDKTAVLAIQSGEPGPMAQVIAGIDLALWDLCARRAGQPLWRFLGGTRDRIPVYASGINPDQPEVLAAAKRQEGYRAFKLKVGFGEARDLANLRALRSLLGDEAPLMVDANQGWDLAEATRMAPLLHDFRLGWLEEPLRADRPWSEWKQLATATRIPLAGGENLLGEEAFATAIAQSPLAVMQPDLAKWGGISGCWPVVVKARDAGLRYCPHFLGGGIGLLASAHVLAAAGGDGMLEIDANPNPLRTLLSPRLSVIDGGACTLGDAPGIGVTPDLARVAETAARGC</sequence>
<dbReference type="InterPro" id="IPR018110">
    <property type="entry name" value="Mandel_Rmase/mucon_lact_enz_CS"/>
</dbReference>
<dbReference type="InterPro" id="IPR029017">
    <property type="entry name" value="Enolase-like_N"/>
</dbReference>
<dbReference type="Proteomes" id="UP000651050">
    <property type="component" value="Unassembled WGS sequence"/>
</dbReference>
<gene>
    <name evidence="3" type="ORF">I5803_05985</name>
</gene>
<proteinExistence type="predicted"/>
<dbReference type="InterPro" id="IPR034593">
    <property type="entry name" value="DgoD-like"/>
</dbReference>
<protein>
    <submittedName>
        <fullName evidence="3">Mandelate racemase/muconate lactonizing enzyme family protein</fullName>
    </submittedName>
</protein>
<keyword evidence="4" id="KW-1185">Reference proteome</keyword>
<dbReference type="Pfam" id="PF02746">
    <property type="entry name" value="MR_MLE_N"/>
    <property type="match status" value="1"/>
</dbReference>
<dbReference type="Pfam" id="PF13378">
    <property type="entry name" value="MR_MLE_C"/>
    <property type="match status" value="1"/>
</dbReference>
<dbReference type="EMBL" id="JADWYS010000001">
    <property type="protein sequence ID" value="MBG9387558.1"/>
    <property type="molecule type" value="Genomic_DNA"/>
</dbReference>
<name>A0A931MFU9_9BURK</name>
<dbReference type="Gene3D" id="3.30.390.10">
    <property type="entry name" value="Enolase-like, N-terminal domain"/>
    <property type="match status" value="1"/>
</dbReference>